<keyword evidence="3" id="KW-1185">Reference proteome</keyword>
<dbReference type="SUPFAM" id="SSF56112">
    <property type="entry name" value="Protein kinase-like (PK-like)"/>
    <property type="match status" value="1"/>
</dbReference>
<proteinExistence type="predicted"/>
<gene>
    <name evidence="2" type="ORF">RIF23_15985</name>
</gene>
<reference evidence="3" key="1">
    <citation type="submission" date="2023-07" db="EMBL/GenBank/DDBJ databases">
        <title>Novel species in the genus Lipingzhangella isolated from Sambhar Salt Lake.</title>
        <authorList>
            <person name="Jiya N."/>
            <person name="Kajale S."/>
            <person name="Sharma A."/>
        </authorList>
    </citation>
    <scope>NUCLEOTIDE SEQUENCE [LARGE SCALE GENOMIC DNA]</scope>
    <source>
        <strain evidence="3">LS1_29</strain>
    </source>
</reference>
<sequence length="278" mass="31100">MSTAQALANQRHRAYLHEALSHAAEHFHLTLCDPPLFGWHDRTIGARATSPHGERWLRVTSENFRWASGNYWTGNADATAITGVPKPAVLDVYEWDDTPNRLRAEVMTLLCGDVCSPTNELRNDLDLPPTWWDDLHQALNHLASTPTSRVAVDQATITRRLSVFFGDAIDPTVSEWTTAHGDLHWNNLIGPHLGILDWESWGTAPAGLDAATLYCHSLLVPETAARVREAFAEQLDTPDGIRAQLYAITRLLLRIERGDHDDLAIPLHRHAASLINRR</sequence>
<dbReference type="Gene3D" id="3.90.1200.10">
    <property type="match status" value="1"/>
</dbReference>
<protein>
    <submittedName>
        <fullName evidence="2">Aminoglycoside phosphotransferase</fullName>
    </submittedName>
</protein>
<dbReference type="InterPro" id="IPR011009">
    <property type="entry name" value="Kinase-like_dom_sf"/>
</dbReference>
<comment type="caution">
    <text evidence="2">The sequence shown here is derived from an EMBL/GenBank/DDBJ whole genome shotgun (WGS) entry which is preliminary data.</text>
</comment>
<dbReference type="RefSeq" id="WP_310913353.1">
    <property type="nucleotide sequence ID" value="NZ_JAVLVT010000008.1"/>
</dbReference>
<dbReference type="EMBL" id="JAVLVT010000008">
    <property type="protein sequence ID" value="MDS1271794.1"/>
    <property type="molecule type" value="Genomic_DNA"/>
</dbReference>
<feature type="domain" description="Aminoglycoside phosphotransferase" evidence="1">
    <location>
        <begin position="174"/>
        <end position="239"/>
    </location>
</feature>
<accession>A0ABU2HA98</accession>
<dbReference type="InterPro" id="IPR002575">
    <property type="entry name" value="Aminoglycoside_PTrfase"/>
</dbReference>
<evidence type="ECO:0000313" key="3">
    <source>
        <dbReference type="Proteomes" id="UP001250214"/>
    </source>
</evidence>
<dbReference type="Pfam" id="PF01636">
    <property type="entry name" value="APH"/>
    <property type="match status" value="1"/>
</dbReference>
<dbReference type="Proteomes" id="UP001250214">
    <property type="component" value="Unassembled WGS sequence"/>
</dbReference>
<organism evidence="2 3">
    <name type="scientific">Lipingzhangella rawalii</name>
    <dbReference type="NCBI Taxonomy" id="2055835"/>
    <lineage>
        <taxon>Bacteria</taxon>
        <taxon>Bacillati</taxon>
        <taxon>Actinomycetota</taxon>
        <taxon>Actinomycetes</taxon>
        <taxon>Streptosporangiales</taxon>
        <taxon>Nocardiopsidaceae</taxon>
        <taxon>Lipingzhangella</taxon>
    </lineage>
</organism>
<evidence type="ECO:0000313" key="2">
    <source>
        <dbReference type="EMBL" id="MDS1271794.1"/>
    </source>
</evidence>
<name>A0ABU2HA98_9ACTN</name>
<evidence type="ECO:0000259" key="1">
    <source>
        <dbReference type="Pfam" id="PF01636"/>
    </source>
</evidence>